<comment type="caution">
    <text evidence="2">The sequence shown here is derived from an EMBL/GenBank/DDBJ whole genome shotgun (WGS) entry which is preliminary data.</text>
</comment>
<dbReference type="Gene3D" id="3.40.50.1010">
    <property type="entry name" value="5'-nuclease"/>
    <property type="match status" value="1"/>
</dbReference>
<dbReference type="Proteomes" id="UP001204953">
    <property type="component" value="Unassembled WGS sequence"/>
</dbReference>
<feature type="domain" description="PIN" evidence="1">
    <location>
        <begin position="4"/>
        <end position="123"/>
    </location>
</feature>
<dbReference type="RefSeq" id="WP_254015392.1">
    <property type="nucleotide sequence ID" value="NZ_JAMZMM010000740.1"/>
</dbReference>
<gene>
    <name evidence="2" type="ORF">NJ959_30115</name>
</gene>
<dbReference type="SUPFAM" id="SSF88723">
    <property type="entry name" value="PIN domain-like"/>
    <property type="match status" value="1"/>
</dbReference>
<evidence type="ECO:0000259" key="1">
    <source>
        <dbReference type="Pfam" id="PF01850"/>
    </source>
</evidence>
<dbReference type="CDD" id="cd18683">
    <property type="entry name" value="PIN_VapC-like"/>
    <property type="match status" value="1"/>
</dbReference>
<dbReference type="Pfam" id="PF01850">
    <property type="entry name" value="PIN"/>
    <property type="match status" value="1"/>
</dbReference>
<reference evidence="2" key="1">
    <citation type="submission" date="2022-06" db="EMBL/GenBank/DDBJ databases">
        <title>New cyanobacteria of genus Symplocastrum in benthos of Lake Baikal.</title>
        <authorList>
            <person name="Sorokovikova E."/>
            <person name="Tikhonova I."/>
            <person name="Krasnopeev A."/>
            <person name="Evseev P."/>
            <person name="Gladkikh A."/>
            <person name="Belykh O."/>
        </authorList>
    </citation>
    <scope>NUCLEOTIDE SEQUENCE</scope>
    <source>
        <strain evidence="2">BBK-W-15</strain>
    </source>
</reference>
<proteinExistence type="predicted"/>
<dbReference type="InterPro" id="IPR002716">
    <property type="entry name" value="PIN_dom"/>
</dbReference>
<dbReference type="PANTHER" id="PTHR39664">
    <property type="match status" value="1"/>
</dbReference>
<sequence length="131" mass="14955">MKGLDTNVLVRYLIQDDLAQWRLADEYIKQVKADGETCFINNIVLCELVWVLKTSYKLSRNDIIDILEKILRADAFEFENGEAAWLSIQQMKQGKADFSDYLINQINQEAGCAETVTFDSKLKGCSGIRLL</sequence>
<keyword evidence="3" id="KW-1185">Reference proteome</keyword>
<accession>A0AAE3KRB6</accession>
<organism evidence="2 3">
    <name type="scientific">Limnofasciculus baicalensis BBK-W-15</name>
    <dbReference type="NCBI Taxonomy" id="2699891"/>
    <lineage>
        <taxon>Bacteria</taxon>
        <taxon>Bacillati</taxon>
        <taxon>Cyanobacteriota</taxon>
        <taxon>Cyanophyceae</taxon>
        <taxon>Coleofasciculales</taxon>
        <taxon>Coleofasciculaceae</taxon>
        <taxon>Limnofasciculus</taxon>
        <taxon>Limnofasciculus baicalensis</taxon>
    </lineage>
</organism>
<evidence type="ECO:0000313" key="3">
    <source>
        <dbReference type="Proteomes" id="UP001204953"/>
    </source>
</evidence>
<dbReference type="AlphaFoldDB" id="A0AAE3KRB6"/>
<dbReference type="InterPro" id="IPR029060">
    <property type="entry name" value="PIN-like_dom_sf"/>
</dbReference>
<protein>
    <submittedName>
        <fullName evidence="2">Type II toxin-antitoxin system VapC family toxin</fullName>
    </submittedName>
</protein>
<name>A0AAE3KRB6_9CYAN</name>
<dbReference type="EMBL" id="JAMZMM010000740">
    <property type="protein sequence ID" value="MCP2732691.1"/>
    <property type="molecule type" value="Genomic_DNA"/>
</dbReference>
<evidence type="ECO:0000313" key="2">
    <source>
        <dbReference type="EMBL" id="MCP2732691.1"/>
    </source>
</evidence>
<dbReference type="PANTHER" id="PTHR39664:SF2">
    <property type="entry name" value="NUCLEIC ACID-BINDING PROTEIN, CONTAINING PIN DOMAIN-RELATED"/>
    <property type="match status" value="1"/>
</dbReference>